<gene>
    <name evidence="3" type="ORF">OM074_06695</name>
</gene>
<accession>A0AAE3MCB7</accession>
<comment type="caution">
    <text evidence="3">The sequence shown here is derived from an EMBL/GenBank/DDBJ whole genome shotgun (WGS) entry which is preliminary data.</text>
</comment>
<dbReference type="Gene3D" id="2.40.420.20">
    <property type="match status" value="1"/>
</dbReference>
<protein>
    <submittedName>
        <fullName evidence="3">Efflux RND transporter periplasmic adaptor subunit</fullName>
    </submittedName>
</protein>
<dbReference type="Gene3D" id="2.40.50.100">
    <property type="match status" value="1"/>
</dbReference>
<evidence type="ECO:0000259" key="2">
    <source>
        <dbReference type="Pfam" id="PF25989"/>
    </source>
</evidence>
<dbReference type="GO" id="GO:0015562">
    <property type="term" value="F:efflux transmembrane transporter activity"/>
    <property type="evidence" value="ECO:0007669"/>
    <property type="project" value="TreeGrafter"/>
</dbReference>
<dbReference type="Gene3D" id="1.10.287.470">
    <property type="entry name" value="Helix hairpin bin"/>
    <property type="match status" value="1"/>
</dbReference>
<keyword evidence="4" id="KW-1185">Reference proteome</keyword>
<dbReference type="GO" id="GO:1990281">
    <property type="term" value="C:efflux pump complex"/>
    <property type="evidence" value="ECO:0007669"/>
    <property type="project" value="TreeGrafter"/>
</dbReference>
<dbReference type="Proteomes" id="UP001207408">
    <property type="component" value="Unassembled WGS sequence"/>
</dbReference>
<dbReference type="PROSITE" id="PS51257">
    <property type="entry name" value="PROKAR_LIPOPROTEIN"/>
    <property type="match status" value="1"/>
</dbReference>
<dbReference type="EMBL" id="JAPDPI010000009">
    <property type="protein sequence ID" value="MCW3805308.1"/>
    <property type="molecule type" value="Genomic_DNA"/>
</dbReference>
<evidence type="ECO:0000313" key="3">
    <source>
        <dbReference type="EMBL" id="MCW3805308.1"/>
    </source>
</evidence>
<feature type="domain" description="YknX-like C-terminal permuted SH3-like" evidence="2">
    <location>
        <begin position="275"/>
        <end position="342"/>
    </location>
</feature>
<reference evidence="3" key="1">
    <citation type="submission" date="2022-10" db="EMBL/GenBank/DDBJ databases">
        <authorList>
            <person name="Yu W.X."/>
        </authorList>
    </citation>
    <scope>NUCLEOTIDE SEQUENCE</scope>
    <source>
        <strain evidence="3">D04</strain>
    </source>
</reference>
<dbReference type="SUPFAM" id="SSF111369">
    <property type="entry name" value="HlyD-like secretion proteins"/>
    <property type="match status" value="1"/>
</dbReference>
<dbReference type="PANTHER" id="PTHR30469:SF20">
    <property type="entry name" value="EFFLUX RND TRANSPORTER PERIPLASMIC ADAPTOR SUBUNIT"/>
    <property type="match status" value="1"/>
</dbReference>
<evidence type="ECO:0000256" key="1">
    <source>
        <dbReference type="ARBA" id="ARBA00009477"/>
    </source>
</evidence>
<dbReference type="PANTHER" id="PTHR30469">
    <property type="entry name" value="MULTIDRUG RESISTANCE PROTEIN MDTA"/>
    <property type="match status" value="1"/>
</dbReference>
<dbReference type="NCBIfam" id="TIGR01730">
    <property type="entry name" value="RND_mfp"/>
    <property type="match status" value="1"/>
</dbReference>
<dbReference type="Pfam" id="PF25989">
    <property type="entry name" value="YknX_C"/>
    <property type="match status" value="1"/>
</dbReference>
<name>A0AAE3MCB7_9BACT</name>
<dbReference type="AlphaFoldDB" id="A0AAE3MCB7"/>
<organism evidence="3 4">
    <name type="scientific">Plebeiibacterium marinum</name>
    <dbReference type="NCBI Taxonomy" id="2992111"/>
    <lineage>
        <taxon>Bacteria</taxon>
        <taxon>Pseudomonadati</taxon>
        <taxon>Bacteroidota</taxon>
        <taxon>Bacteroidia</taxon>
        <taxon>Marinilabiliales</taxon>
        <taxon>Marinilabiliaceae</taxon>
        <taxon>Plebeiibacterium</taxon>
    </lineage>
</organism>
<dbReference type="RefSeq" id="WP_301198669.1">
    <property type="nucleotide sequence ID" value="NZ_JAPDPI010000009.1"/>
</dbReference>
<sequence length="355" mass="39561">MRKGKLFLFLSFAVLVGCNENIQVKKKERSVKVAKVESLDKTMNKLTLPATINERRRVDLAFRVGGPLINLNNIIGSYVEKGQIIAHIDNRDFIVGLSKAESNYKLAEAEYNRYKMLLSQESVSKSLFDKIEAQYILAKGNYEDAKNALEDTQLKAPFTGYIDMVYVENYEKVNPGQPIVSFLDLSTYKVNAWISVNDARSIDVNTSFSCVISDKDSTYHINAKLLELGSKSNFTKQSYPISTVIEAPKGVKLRAGMTAQLQVYKSNDNNSGLCVVPVTSVFSKGEKSCVWVLNNSKVTKRMVDLGQILSTDEIVVKKGLKESEVVITAGVNYLQEGEKVKIYKGFSSTNKGNQL</sequence>
<comment type="similarity">
    <text evidence="1">Belongs to the membrane fusion protein (MFP) (TC 8.A.1) family.</text>
</comment>
<evidence type="ECO:0000313" key="4">
    <source>
        <dbReference type="Proteomes" id="UP001207408"/>
    </source>
</evidence>
<proteinExistence type="inferred from homology"/>
<dbReference type="InterPro" id="IPR058637">
    <property type="entry name" value="YknX-like_C"/>
</dbReference>
<dbReference type="InterPro" id="IPR006143">
    <property type="entry name" value="RND_pump_MFP"/>
</dbReference>